<dbReference type="Pfam" id="PF01842">
    <property type="entry name" value="ACT"/>
    <property type="match status" value="1"/>
</dbReference>
<feature type="binding site" evidence="13">
    <location>
        <position position="74"/>
    </location>
    <ligand>
        <name>substrate</name>
    </ligand>
</feature>
<evidence type="ECO:0000256" key="8">
    <source>
        <dbReference type="ARBA" id="ARBA00022741"/>
    </source>
</evidence>
<evidence type="ECO:0000256" key="9">
    <source>
        <dbReference type="ARBA" id="ARBA00022777"/>
    </source>
</evidence>
<comment type="pathway">
    <text evidence="1 15">Amino-acid biosynthesis; L-lysine biosynthesis via DAP pathway; (S)-tetrahydrodipicolinate from L-aspartate: step 1/4.</text>
</comment>
<dbReference type="GO" id="GO:0005829">
    <property type="term" value="C:cytosol"/>
    <property type="evidence" value="ECO:0007669"/>
    <property type="project" value="TreeGrafter"/>
</dbReference>
<comment type="caution">
    <text evidence="17">The sequence shown here is derived from an EMBL/GenBank/DDBJ whole genome shotgun (WGS) entry which is preliminary data.</text>
</comment>
<organism evidence="17 18">
    <name type="scientific">Eiseniibacteriota bacterium</name>
    <dbReference type="NCBI Taxonomy" id="2212470"/>
    <lineage>
        <taxon>Bacteria</taxon>
        <taxon>Candidatus Eiseniibacteriota</taxon>
    </lineage>
</organism>
<feature type="binding site" evidence="13">
    <location>
        <position position="179"/>
    </location>
    <ligand>
        <name>ATP</name>
        <dbReference type="ChEBI" id="CHEBI:30616"/>
    </ligand>
</feature>
<dbReference type="InterPro" id="IPR005260">
    <property type="entry name" value="Asp_kin_monofn"/>
</dbReference>
<feature type="binding site" evidence="13">
    <location>
        <begin position="173"/>
        <end position="174"/>
    </location>
    <ligand>
        <name>ATP</name>
        <dbReference type="ChEBI" id="CHEBI:30616"/>
    </ligand>
</feature>
<evidence type="ECO:0000256" key="14">
    <source>
        <dbReference type="RuleBase" id="RU003448"/>
    </source>
</evidence>
<dbReference type="SUPFAM" id="SSF53633">
    <property type="entry name" value="Carbamate kinase-like"/>
    <property type="match status" value="1"/>
</dbReference>
<dbReference type="EMBL" id="VBOR01000098">
    <property type="protein sequence ID" value="TMQ47748.1"/>
    <property type="molecule type" value="Genomic_DNA"/>
</dbReference>
<evidence type="ECO:0000256" key="10">
    <source>
        <dbReference type="ARBA" id="ARBA00022840"/>
    </source>
</evidence>
<dbReference type="UniPathway" id="UPA00034">
    <property type="reaction ID" value="UER00015"/>
</dbReference>
<keyword evidence="5 15" id="KW-0028">Amino-acid biosynthesis</keyword>
<dbReference type="UniPathway" id="UPA00051">
    <property type="reaction ID" value="UER00462"/>
</dbReference>
<dbReference type="GO" id="GO:0004072">
    <property type="term" value="F:aspartate kinase activity"/>
    <property type="evidence" value="ECO:0007669"/>
    <property type="project" value="UniProtKB-EC"/>
</dbReference>
<keyword evidence="7" id="KW-0677">Repeat</keyword>
<dbReference type="CDD" id="cd04913">
    <property type="entry name" value="ACT_AKii-LysC-BS-like_1"/>
    <property type="match status" value="1"/>
</dbReference>
<dbReference type="InterPro" id="IPR001341">
    <property type="entry name" value="Asp_kinase"/>
</dbReference>
<dbReference type="CDD" id="cd04261">
    <property type="entry name" value="AAK_AKii-LysC-BS"/>
    <property type="match status" value="1"/>
</dbReference>
<dbReference type="FunFam" id="3.30.2130.10:FF:000001">
    <property type="entry name" value="Bifunctional aspartokinase/homoserine dehydrogenase"/>
    <property type="match status" value="1"/>
</dbReference>
<gene>
    <name evidence="17" type="ORF">E6K71_09065</name>
</gene>
<dbReference type="InterPro" id="IPR045865">
    <property type="entry name" value="ACT-like_dom_sf"/>
</dbReference>
<dbReference type="InterPro" id="IPR054352">
    <property type="entry name" value="ACT_Aspartokinase"/>
</dbReference>
<reference evidence="17 18" key="1">
    <citation type="journal article" date="2019" name="Nat. Microbiol.">
        <title>Mediterranean grassland soil C-N compound turnover is dependent on rainfall and depth, and is mediated by genomically divergent microorganisms.</title>
        <authorList>
            <person name="Diamond S."/>
            <person name="Andeer P.F."/>
            <person name="Li Z."/>
            <person name="Crits-Christoph A."/>
            <person name="Burstein D."/>
            <person name="Anantharaman K."/>
            <person name="Lane K.R."/>
            <person name="Thomas B.C."/>
            <person name="Pan C."/>
            <person name="Northen T.R."/>
            <person name="Banfield J.F."/>
        </authorList>
    </citation>
    <scope>NUCLEOTIDE SEQUENCE [LARGE SCALE GENOMIC DNA]</scope>
    <source>
        <strain evidence="17">WS_1</strain>
    </source>
</reference>
<dbReference type="PANTHER" id="PTHR21499:SF3">
    <property type="entry name" value="ASPARTOKINASE"/>
    <property type="match status" value="1"/>
</dbReference>
<dbReference type="PROSITE" id="PS00324">
    <property type="entry name" value="ASPARTOKINASE"/>
    <property type="match status" value="1"/>
</dbReference>
<dbReference type="Pfam" id="PF00696">
    <property type="entry name" value="AA_kinase"/>
    <property type="match status" value="1"/>
</dbReference>
<evidence type="ECO:0000313" key="18">
    <source>
        <dbReference type="Proteomes" id="UP000316292"/>
    </source>
</evidence>
<dbReference type="PROSITE" id="PS51671">
    <property type="entry name" value="ACT"/>
    <property type="match status" value="2"/>
</dbReference>
<dbReference type="Pfam" id="PF22468">
    <property type="entry name" value="ACT_9"/>
    <property type="match status" value="1"/>
</dbReference>
<keyword evidence="11" id="KW-0457">Lysine biosynthesis</keyword>
<dbReference type="InterPro" id="IPR001048">
    <property type="entry name" value="Asp/Glu/Uridylate_kinase"/>
</dbReference>
<dbReference type="Gene3D" id="3.30.2130.10">
    <property type="entry name" value="VC0802-like"/>
    <property type="match status" value="1"/>
</dbReference>
<keyword evidence="6 14" id="KW-0808">Transferase</keyword>
<proteinExistence type="inferred from homology"/>
<dbReference type="GO" id="GO:0009089">
    <property type="term" value="P:lysine biosynthetic process via diaminopimelate"/>
    <property type="evidence" value="ECO:0007669"/>
    <property type="project" value="UniProtKB-UniPathway"/>
</dbReference>
<dbReference type="NCBIfam" id="NF005154">
    <property type="entry name" value="PRK06635.1-2"/>
    <property type="match status" value="1"/>
</dbReference>
<dbReference type="Gene3D" id="3.40.1160.10">
    <property type="entry name" value="Acetylglutamate kinase-like"/>
    <property type="match status" value="1"/>
</dbReference>
<evidence type="ECO:0000256" key="4">
    <source>
        <dbReference type="ARBA" id="ARBA00010122"/>
    </source>
</evidence>
<protein>
    <recommendedName>
        <fullName evidence="14">Aspartokinase</fullName>
        <ecNumber evidence="14">2.7.2.4</ecNumber>
    </recommendedName>
</protein>
<dbReference type="PANTHER" id="PTHR21499">
    <property type="entry name" value="ASPARTATE KINASE"/>
    <property type="match status" value="1"/>
</dbReference>
<name>A0A538S8P3_UNCEI</name>
<dbReference type="InterPro" id="IPR002912">
    <property type="entry name" value="ACT_dom"/>
</dbReference>
<dbReference type="AlphaFoldDB" id="A0A538S8P3"/>
<feature type="binding site" evidence="13">
    <location>
        <position position="184"/>
    </location>
    <ligand>
        <name>ATP</name>
        <dbReference type="ChEBI" id="CHEBI:30616"/>
    </ligand>
</feature>
<dbReference type="NCBIfam" id="TIGR00656">
    <property type="entry name" value="asp_kin_monofn"/>
    <property type="match status" value="1"/>
</dbReference>
<feature type="domain" description="ACT" evidence="16">
    <location>
        <begin position="343"/>
        <end position="405"/>
    </location>
</feature>
<evidence type="ECO:0000256" key="2">
    <source>
        <dbReference type="ARBA" id="ARBA00004986"/>
    </source>
</evidence>
<comment type="similarity">
    <text evidence="4 14">Belongs to the aspartokinase family.</text>
</comment>
<evidence type="ECO:0000256" key="13">
    <source>
        <dbReference type="PIRSR" id="PIRSR000726-1"/>
    </source>
</evidence>
<comment type="catalytic activity">
    <reaction evidence="12 14">
        <text>L-aspartate + ATP = 4-phospho-L-aspartate + ADP</text>
        <dbReference type="Rhea" id="RHEA:23776"/>
        <dbReference type="ChEBI" id="CHEBI:29991"/>
        <dbReference type="ChEBI" id="CHEBI:30616"/>
        <dbReference type="ChEBI" id="CHEBI:57535"/>
        <dbReference type="ChEBI" id="CHEBI:456216"/>
        <dbReference type="EC" id="2.7.2.4"/>
    </reaction>
</comment>
<evidence type="ECO:0000313" key="17">
    <source>
        <dbReference type="EMBL" id="TMQ47748.1"/>
    </source>
</evidence>
<feature type="binding site" evidence="13">
    <location>
        <begin position="7"/>
        <end position="10"/>
    </location>
    <ligand>
        <name>ATP</name>
        <dbReference type="ChEBI" id="CHEBI:30616"/>
    </ligand>
</feature>
<evidence type="ECO:0000256" key="5">
    <source>
        <dbReference type="ARBA" id="ARBA00022605"/>
    </source>
</evidence>
<sequence>MTLLVQKYGGTSVGSPERIQNVAERIVRTRRGGADLVVVVSAMGDATDDLIDLARQVSTRSHPREMDMLLTAGERISMALVAMAVNDRGQEAVSFTGSQSGIVTDASHTQAKILEVKADRIREELKRGRVVIVAGFQGVSKDREVTTLGRGGSDTTAVALAAALEASECEIYTDVDGVYTADPRIVEGARKLTRLSYDEMLELASLGANVLHNRSVDIARRFQVPIHVRSSFNWNEGSRVARGSTMEQVVIRGIAHDKDVAKVALVGVPDRPGVASEIFQSIGGQGVNVRMIVQASGQDGKNDVTFTVGSHDVNHVLPVLEEVRKKIGARAFLYDPDVAMLSVVGEGLATSPGTAGRVFQALAQAGVNIDLISTSSITITCVVRQADAERAVRSLHEALELEREP</sequence>
<evidence type="ECO:0000256" key="6">
    <source>
        <dbReference type="ARBA" id="ARBA00022679"/>
    </source>
</evidence>
<dbReference type="GO" id="GO:0009090">
    <property type="term" value="P:homoserine biosynthetic process"/>
    <property type="evidence" value="ECO:0007669"/>
    <property type="project" value="TreeGrafter"/>
</dbReference>
<dbReference type="NCBIfam" id="NF005155">
    <property type="entry name" value="PRK06635.1-4"/>
    <property type="match status" value="1"/>
</dbReference>
<dbReference type="CDD" id="cd04923">
    <property type="entry name" value="ACT_AK-LysC-DapG-like_2"/>
    <property type="match status" value="1"/>
</dbReference>
<evidence type="ECO:0000256" key="3">
    <source>
        <dbReference type="ARBA" id="ARBA00005139"/>
    </source>
</evidence>
<comment type="pathway">
    <text evidence="3 15">Amino-acid biosynthesis; L-threonine biosynthesis; L-threonine from L-aspartate: step 1/5.</text>
</comment>
<dbReference type="UniPathway" id="UPA00050">
    <property type="reaction ID" value="UER00461"/>
</dbReference>
<evidence type="ECO:0000256" key="12">
    <source>
        <dbReference type="ARBA" id="ARBA00047872"/>
    </source>
</evidence>
<dbReference type="InterPro" id="IPR018042">
    <property type="entry name" value="Aspartate_kinase_CS"/>
</dbReference>
<dbReference type="InterPro" id="IPR041740">
    <property type="entry name" value="AKii-LysC-BS"/>
</dbReference>
<keyword evidence="10 13" id="KW-0067">ATP-binding</keyword>
<dbReference type="FunFam" id="3.40.1160.10:FF:000002">
    <property type="entry name" value="Aspartokinase"/>
    <property type="match status" value="1"/>
</dbReference>
<dbReference type="GO" id="GO:0005524">
    <property type="term" value="F:ATP binding"/>
    <property type="evidence" value="ECO:0007669"/>
    <property type="project" value="UniProtKB-KW"/>
</dbReference>
<dbReference type="InterPro" id="IPR036393">
    <property type="entry name" value="AceGlu_kinase-like_sf"/>
</dbReference>
<accession>A0A538S8P3</accession>
<comment type="pathway">
    <text evidence="2 15">Amino-acid biosynthesis; L-methionine biosynthesis via de novo pathway; L-homoserine from L-aspartate: step 1/3.</text>
</comment>
<dbReference type="PIRSF" id="PIRSF000726">
    <property type="entry name" value="Asp_kin"/>
    <property type="match status" value="1"/>
</dbReference>
<dbReference type="NCBIfam" id="TIGR00657">
    <property type="entry name" value="asp_kinases"/>
    <property type="match status" value="1"/>
</dbReference>
<evidence type="ECO:0000259" key="16">
    <source>
        <dbReference type="PROSITE" id="PS51671"/>
    </source>
</evidence>
<keyword evidence="9 14" id="KW-0418">Kinase</keyword>
<dbReference type="Proteomes" id="UP000316292">
    <property type="component" value="Unassembled WGS sequence"/>
</dbReference>
<keyword evidence="8 13" id="KW-0547">Nucleotide-binding</keyword>
<evidence type="ECO:0000256" key="7">
    <source>
        <dbReference type="ARBA" id="ARBA00022737"/>
    </source>
</evidence>
<evidence type="ECO:0000256" key="1">
    <source>
        <dbReference type="ARBA" id="ARBA00004766"/>
    </source>
</evidence>
<evidence type="ECO:0000256" key="11">
    <source>
        <dbReference type="ARBA" id="ARBA00023154"/>
    </source>
</evidence>
<dbReference type="SUPFAM" id="SSF55021">
    <property type="entry name" value="ACT-like"/>
    <property type="match status" value="2"/>
</dbReference>
<evidence type="ECO:0000256" key="15">
    <source>
        <dbReference type="RuleBase" id="RU004249"/>
    </source>
</evidence>
<feature type="binding site" evidence="13">
    <location>
        <position position="47"/>
    </location>
    <ligand>
        <name>substrate</name>
    </ligand>
</feature>
<dbReference type="GO" id="GO:0009088">
    <property type="term" value="P:threonine biosynthetic process"/>
    <property type="evidence" value="ECO:0007669"/>
    <property type="project" value="UniProtKB-UniPathway"/>
</dbReference>
<dbReference type="EC" id="2.7.2.4" evidence="14"/>
<feature type="domain" description="ACT" evidence="16">
    <location>
        <begin position="263"/>
        <end position="341"/>
    </location>
</feature>